<dbReference type="InterPro" id="IPR000253">
    <property type="entry name" value="FHA_dom"/>
</dbReference>
<reference evidence="3 4" key="1">
    <citation type="submission" date="2020-08" db="EMBL/GenBank/DDBJ databases">
        <title>Genomic Encyclopedia of Type Strains, Phase IV (KMG-IV): sequencing the most valuable type-strain genomes for metagenomic binning, comparative biology and taxonomic classification.</title>
        <authorList>
            <person name="Goeker M."/>
        </authorList>
    </citation>
    <scope>NUCLEOTIDE SEQUENCE [LARGE SCALE GENOMIC DNA]</scope>
    <source>
        <strain evidence="3 4">DSM 102189</strain>
    </source>
</reference>
<dbReference type="InterPro" id="IPR050923">
    <property type="entry name" value="Cell_Proc_Reg/RNA_Proc"/>
</dbReference>
<proteinExistence type="predicted"/>
<dbReference type="InterPro" id="IPR008984">
    <property type="entry name" value="SMAD_FHA_dom_sf"/>
</dbReference>
<dbReference type="SMART" id="SM00240">
    <property type="entry name" value="FHA"/>
    <property type="match status" value="1"/>
</dbReference>
<dbReference type="EMBL" id="JACIIV010000010">
    <property type="protein sequence ID" value="MBB6227456.1"/>
    <property type="molecule type" value="Genomic_DNA"/>
</dbReference>
<dbReference type="InterPro" id="IPR017735">
    <property type="entry name" value="T6SS_FHA"/>
</dbReference>
<evidence type="ECO:0000313" key="3">
    <source>
        <dbReference type="EMBL" id="MBB6227456.1"/>
    </source>
</evidence>
<gene>
    <name evidence="3" type="ORF">FHS79_001622</name>
</gene>
<keyword evidence="4" id="KW-1185">Reference proteome</keyword>
<evidence type="ECO:0000259" key="2">
    <source>
        <dbReference type="PROSITE" id="PS50006"/>
    </source>
</evidence>
<accession>A0A841L5B2</accession>
<dbReference type="PANTHER" id="PTHR23308">
    <property type="entry name" value="NUCLEAR INHIBITOR OF PROTEIN PHOSPHATASE-1"/>
    <property type="match status" value="1"/>
</dbReference>
<name>A0A841L5B2_9SPHN</name>
<feature type="region of interest" description="Disordered" evidence="1">
    <location>
        <begin position="210"/>
        <end position="229"/>
    </location>
</feature>
<feature type="region of interest" description="Disordered" evidence="1">
    <location>
        <begin position="248"/>
        <end position="267"/>
    </location>
</feature>
<dbReference type="SUPFAM" id="SSF49879">
    <property type="entry name" value="SMAD/FHA domain"/>
    <property type="match status" value="1"/>
</dbReference>
<evidence type="ECO:0000313" key="4">
    <source>
        <dbReference type="Proteomes" id="UP000538147"/>
    </source>
</evidence>
<dbReference type="Gene3D" id="2.60.200.20">
    <property type="match status" value="1"/>
</dbReference>
<dbReference type="Pfam" id="PF00498">
    <property type="entry name" value="FHA"/>
    <property type="match status" value="1"/>
</dbReference>
<dbReference type="RefSeq" id="WP_184198074.1">
    <property type="nucleotide sequence ID" value="NZ_BMOX01000003.1"/>
</dbReference>
<organism evidence="3 4">
    <name type="scientific">Polymorphobacter multimanifer</name>
    <dbReference type="NCBI Taxonomy" id="1070431"/>
    <lineage>
        <taxon>Bacteria</taxon>
        <taxon>Pseudomonadati</taxon>
        <taxon>Pseudomonadota</taxon>
        <taxon>Alphaproteobacteria</taxon>
        <taxon>Sphingomonadales</taxon>
        <taxon>Sphingosinicellaceae</taxon>
        <taxon>Polymorphobacter</taxon>
    </lineage>
</organism>
<evidence type="ECO:0000256" key="1">
    <source>
        <dbReference type="SAM" id="MobiDB-lite"/>
    </source>
</evidence>
<dbReference type="AlphaFoldDB" id="A0A841L5B2"/>
<dbReference type="CDD" id="cd00060">
    <property type="entry name" value="FHA"/>
    <property type="match status" value="1"/>
</dbReference>
<dbReference type="NCBIfam" id="TIGR03354">
    <property type="entry name" value="VI_FHA"/>
    <property type="match status" value="1"/>
</dbReference>
<protein>
    <submittedName>
        <fullName evidence="3">Type VI secretion system FHA domain protein</fullName>
    </submittedName>
</protein>
<dbReference type="Pfam" id="PF20232">
    <property type="entry name" value="T6SS_FHA_C"/>
    <property type="match status" value="1"/>
</dbReference>
<comment type="caution">
    <text evidence="3">The sequence shown here is derived from an EMBL/GenBank/DDBJ whole genome shotgun (WGS) entry which is preliminary data.</text>
</comment>
<dbReference type="InterPro" id="IPR046883">
    <property type="entry name" value="T6SS_FHA_C"/>
</dbReference>
<dbReference type="Proteomes" id="UP000538147">
    <property type="component" value="Unassembled WGS sequence"/>
</dbReference>
<dbReference type="PROSITE" id="PS50006">
    <property type="entry name" value="FHA_DOMAIN"/>
    <property type="match status" value="1"/>
</dbReference>
<sequence length="458" mass="47967">MSCTLTIENVSSLASGDPVVMTLNEHGLSIGRAPHADWTLPDPRNFISSMHADIEFSDGQYVLIDRSTNGTFINGDNNRPTAPYTLRDGDLLRVGSYDVRVSLGGGGFAASTGQGAAPSGGLDWMVGASGASAPTRPDEFGREARRALFQSNNDPMMADFAPPATLSAPQDPFGIAAHIPSAPVSADPFGLTGPAAPPVPAFSAPASPDPFGIASPAPTAPAAAPTPAADNPWAKLHAFDAIDFATAATPTAPPAPAPARTPEAPDGGAAFARFLAAAGLKPADVEGVPPSEVLEAAGHLLRQTADGLIRLLDARTRVRHQFGVGAQVTSFQTQGNNPLKWTRQPEQALRQMVGRPDGGFLTGQQAVHGAFQDLQAHEVAMLAAMQEALAATVQRFSPDAIKSRAKARSGLLPGAREATLWRAFETEYQALAAESDAAFLDLFARHFRTAYERNVKKD</sequence>
<feature type="domain" description="FHA" evidence="2">
    <location>
        <begin position="28"/>
        <end position="78"/>
    </location>
</feature>